<protein>
    <submittedName>
        <fullName evidence="2">IDEAL domain-containing protein</fullName>
    </submittedName>
</protein>
<dbReference type="SMART" id="SM00914">
    <property type="entry name" value="IDEAL"/>
    <property type="match status" value="1"/>
</dbReference>
<dbReference type="AlphaFoldDB" id="A0A9X4L429"/>
<accession>A0A9X4L429</accession>
<feature type="domain" description="IDEAL" evidence="1">
    <location>
        <begin position="18"/>
        <end position="54"/>
    </location>
</feature>
<organism evidence="2 3">
    <name type="scientific">Cohnella rhizosphaerae</name>
    <dbReference type="NCBI Taxonomy" id="1457232"/>
    <lineage>
        <taxon>Bacteria</taxon>
        <taxon>Bacillati</taxon>
        <taxon>Bacillota</taxon>
        <taxon>Bacilli</taxon>
        <taxon>Bacillales</taxon>
        <taxon>Paenibacillaceae</taxon>
        <taxon>Cohnella</taxon>
    </lineage>
</organism>
<sequence length="59" mass="6855">MDIRIAYETMLGLAAEMTLDEALRKFRKEQLYGEIDHALEEGDSESFLRLTEELKAILH</sequence>
<dbReference type="RefSeq" id="WP_217597521.1">
    <property type="nucleotide sequence ID" value="NZ_JAPDIA010000008.1"/>
</dbReference>
<gene>
    <name evidence="2" type="ORF">OMP40_30090</name>
</gene>
<dbReference type="Proteomes" id="UP001153404">
    <property type="component" value="Unassembled WGS sequence"/>
</dbReference>
<comment type="caution">
    <text evidence="2">The sequence shown here is derived from an EMBL/GenBank/DDBJ whole genome shotgun (WGS) entry which is preliminary data.</text>
</comment>
<dbReference type="Pfam" id="PF08858">
    <property type="entry name" value="IDEAL"/>
    <property type="match status" value="1"/>
</dbReference>
<keyword evidence="3" id="KW-1185">Reference proteome</keyword>
<evidence type="ECO:0000313" key="2">
    <source>
        <dbReference type="EMBL" id="MDG0813082.1"/>
    </source>
</evidence>
<reference evidence="2" key="1">
    <citation type="submission" date="2022-10" db="EMBL/GenBank/DDBJ databases">
        <title>Comparative genomic analysis of Cohnella hashimotonis sp. nov., isolated from the International Space Station.</title>
        <authorList>
            <person name="Simpson A."/>
            <person name="Venkateswaran K."/>
        </authorList>
    </citation>
    <scope>NUCLEOTIDE SEQUENCE</scope>
    <source>
        <strain evidence="2">DSM 28161</strain>
    </source>
</reference>
<dbReference type="EMBL" id="JAPDIA010000008">
    <property type="protein sequence ID" value="MDG0813082.1"/>
    <property type="molecule type" value="Genomic_DNA"/>
</dbReference>
<name>A0A9X4L429_9BACL</name>
<evidence type="ECO:0000259" key="1">
    <source>
        <dbReference type="SMART" id="SM00914"/>
    </source>
</evidence>
<proteinExistence type="predicted"/>
<dbReference type="InterPro" id="IPR014957">
    <property type="entry name" value="IDEAL_dom"/>
</dbReference>
<evidence type="ECO:0000313" key="3">
    <source>
        <dbReference type="Proteomes" id="UP001153404"/>
    </source>
</evidence>